<dbReference type="Proteomes" id="UP000184731">
    <property type="component" value="Chromosome"/>
</dbReference>
<protein>
    <recommendedName>
        <fullName evidence="2">phosphoribosylglycinamide formyltransferase 1</fullName>
        <ecNumber evidence="2">2.1.2.2</ecNumber>
    </recommendedName>
</protein>
<evidence type="ECO:0000256" key="2">
    <source>
        <dbReference type="ARBA" id="ARBA00012254"/>
    </source>
</evidence>
<dbReference type="GO" id="GO:0005737">
    <property type="term" value="C:cytoplasm"/>
    <property type="evidence" value="ECO:0007669"/>
    <property type="project" value="TreeGrafter"/>
</dbReference>
<comment type="pathway">
    <text evidence="1">Purine metabolism; IMP biosynthesis via de novo pathway; N(2)-formyl-N(1)-(5-phospho-D-ribosyl)glycinamide from N(1)-(5-phospho-D-ribosyl)glycinamide (10-formyl THF route): step 1/1.</text>
</comment>
<dbReference type="SUPFAM" id="SSF53328">
    <property type="entry name" value="Formyltransferase"/>
    <property type="match status" value="1"/>
</dbReference>
<dbReference type="EC" id="2.1.2.2" evidence="2"/>
<evidence type="ECO:0000256" key="4">
    <source>
        <dbReference type="ARBA" id="ARBA00022755"/>
    </source>
</evidence>
<feature type="domain" description="Formyl transferase N-terminal" evidence="5">
    <location>
        <begin position="2"/>
        <end position="180"/>
    </location>
</feature>
<dbReference type="PANTHER" id="PTHR43369:SF2">
    <property type="entry name" value="PHOSPHORIBOSYLGLYCINAMIDE FORMYLTRANSFERASE"/>
    <property type="match status" value="1"/>
</dbReference>
<accession>A0A1L4CZL8</accession>
<evidence type="ECO:0000256" key="1">
    <source>
        <dbReference type="ARBA" id="ARBA00005054"/>
    </source>
</evidence>
<dbReference type="STRING" id="1915309.AXG55_05515"/>
<dbReference type="OrthoDB" id="5292304at2"/>
<keyword evidence="7" id="KW-1185">Reference proteome</keyword>
<sequence>MIVVLASGTGTNFEAIADAFPNKVKALICNIENAKVIAKAKQRNIPSYVVPHKNFISRNEHEIALLQSIKHLTDIKVIVLAGYMRVLTNIFFNEINKFSFPPLLINLHPAPLHLYKGAHAYEYAVDNKVTNWGLTVHEVIPELDSGKILNFISFPVFPFENTEQLKERVRPLEHQLLIKSIKKIISQENVTL</sequence>
<dbReference type="Pfam" id="PF00551">
    <property type="entry name" value="Formyl_trans_N"/>
    <property type="match status" value="1"/>
</dbReference>
<dbReference type="InterPro" id="IPR036477">
    <property type="entry name" value="Formyl_transf_N_sf"/>
</dbReference>
<evidence type="ECO:0000313" key="7">
    <source>
        <dbReference type="Proteomes" id="UP000184731"/>
    </source>
</evidence>
<evidence type="ECO:0000256" key="3">
    <source>
        <dbReference type="ARBA" id="ARBA00022679"/>
    </source>
</evidence>
<dbReference type="GO" id="GO:0004644">
    <property type="term" value="F:phosphoribosylglycinamide formyltransferase activity"/>
    <property type="evidence" value="ECO:0007669"/>
    <property type="project" value="UniProtKB-EC"/>
</dbReference>
<name>A0A1L4CZL8_9BACT</name>
<keyword evidence="3" id="KW-0808">Transferase</keyword>
<evidence type="ECO:0000259" key="5">
    <source>
        <dbReference type="Pfam" id="PF00551"/>
    </source>
</evidence>
<dbReference type="RefSeq" id="WP_148697123.1">
    <property type="nucleotide sequence ID" value="NZ_CP017834.1"/>
</dbReference>
<gene>
    <name evidence="6" type="ORF">AXG55_05515</name>
</gene>
<dbReference type="AlphaFoldDB" id="A0A1L4CZL8"/>
<proteinExistence type="predicted"/>
<dbReference type="PANTHER" id="PTHR43369">
    <property type="entry name" value="PHOSPHORIBOSYLGLYCINAMIDE FORMYLTRANSFERASE"/>
    <property type="match status" value="1"/>
</dbReference>
<dbReference type="KEGG" id="saqi:AXG55_05515"/>
<dbReference type="InterPro" id="IPR002376">
    <property type="entry name" value="Formyl_transf_N"/>
</dbReference>
<dbReference type="GO" id="GO:0006189">
    <property type="term" value="P:'de novo' IMP biosynthetic process"/>
    <property type="evidence" value="ECO:0007669"/>
    <property type="project" value="TreeGrafter"/>
</dbReference>
<keyword evidence="4" id="KW-0658">Purine biosynthesis</keyword>
<evidence type="ECO:0000313" key="6">
    <source>
        <dbReference type="EMBL" id="APJ03391.1"/>
    </source>
</evidence>
<reference evidence="6 7" key="1">
    <citation type="submission" date="2016-10" db="EMBL/GenBank/DDBJ databases">
        <title>Silvanigrella aquatica sp. nov., isolated from a freshwater lake located in the Black Forest, Germany, description of Silvanigrellaceae fam. nov., Silvanigrellales ord. nov., reclassification of the order Bdellovibrionales in the class Oligoflexia, reclassification of the families Bacteriovoracaceae and Halobacteriovoraceae in the new order Bacteriovoracales ord. nov., and reclassification of the family Pseudobacteriovoracaceae in the order Oligoflexiales.</title>
        <authorList>
            <person name="Hahn M.W."/>
            <person name="Schmidt J."/>
            <person name="Koll U."/>
            <person name="Rohde M."/>
            <person name="Verbag S."/>
            <person name="Pitt A."/>
            <person name="Nakai R."/>
            <person name="Naganuma T."/>
            <person name="Lang E."/>
        </authorList>
    </citation>
    <scope>NUCLEOTIDE SEQUENCE [LARGE SCALE GENOMIC DNA]</scope>
    <source>
        <strain evidence="6 7">MWH-Nonnen-W8red</strain>
    </source>
</reference>
<dbReference type="Gene3D" id="3.40.50.170">
    <property type="entry name" value="Formyl transferase, N-terminal domain"/>
    <property type="match status" value="1"/>
</dbReference>
<dbReference type="EMBL" id="CP017834">
    <property type="protein sequence ID" value="APJ03391.1"/>
    <property type="molecule type" value="Genomic_DNA"/>
</dbReference>
<organism evidence="6 7">
    <name type="scientific">Silvanigrella aquatica</name>
    <dbReference type="NCBI Taxonomy" id="1915309"/>
    <lineage>
        <taxon>Bacteria</taxon>
        <taxon>Pseudomonadati</taxon>
        <taxon>Bdellovibrionota</taxon>
        <taxon>Oligoflexia</taxon>
        <taxon>Silvanigrellales</taxon>
        <taxon>Silvanigrellaceae</taxon>
        <taxon>Silvanigrella</taxon>
    </lineage>
</organism>